<protein>
    <recommendedName>
        <fullName evidence="11">G-protein coupled receptors family 1 profile domain-containing protein</fullName>
    </recommendedName>
</protein>
<evidence type="ECO:0000256" key="6">
    <source>
        <dbReference type="ARBA" id="ARBA00023136"/>
    </source>
</evidence>
<name>A0A8S9YZA2_9TREM</name>
<feature type="transmembrane region" description="Helical" evidence="10">
    <location>
        <begin position="434"/>
        <end position="460"/>
    </location>
</feature>
<feature type="transmembrane region" description="Helical" evidence="10">
    <location>
        <begin position="231"/>
        <end position="258"/>
    </location>
</feature>
<evidence type="ECO:0000259" key="11">
    <source>
        <dbReference type="PROSITE" id="PS50262"/>
    </source>
</evidence>
<dbReference type="SUPFAM" id="SSF81321">
    <property type="entry name" value="Family A G protein-coupled receptor-like"/>
    <property type="match status" value="1"/>
</dbReference>
<evidence type="ECO:0000256" key="2">
    <source>
        <dbReference type="ARBA" id="ARBA00010663"/>
    </source>
</evidence>
<evidence type="ECO:0000256" key="10">
    <source>
        <dbReference type="SAM" id="Phobius"/>
    </source>
</evidence>
<dbReference type="InterPro" id="IPR000276">
    <property type="entry name" value="GPCR_Rhodpsn"/>
</dbReference>
<organism evidence="12 13">
    <name type="scientific">Paragonimus skrjabini miyazakii</name>
    <dbReference type="NCBI Taxonomy" id="59628"/>
    <lineage>
        <taxon>Eukaryota</taxon>
        <taxon>Metazoa</taxon>
        <taxon>Spiralia</taxon>
        <taxon>Lophotrochozoa</taxon>
        <taxon>Platyhelminthes</taxon>
        <taxon>Trematoda</taxon>
        <taxon>Digenea</taxon>
        <taxon>Plagiorchiida</taxon>
        <taxon>Troglotremata</taxon>
        <taxon>Troglotrematidae</taxon>
        <taxon>Paragonimus</taxon>
    </lineage>
</organism>
<keyword evidence="3 9" id="KW-0812">Transmembrane</keyword>
<proteinExistence type="inferred from homology"/>
<feature type="transmembrane region" description="Helical" evidence="10">
    <location>
        <begin position="64"/>
        <end position="93"/>
    </location>
</feature>
<sequence>MLEVPQNESSLQVSSNCDLTFGDHTALKTFLERCPNISQAIRDELMRVYYEEYLILLEEKQPSLPLLVCTLIGFTIMILFGTLGSGLVIFVILRNPVMRTRSNLFIMNLAISDLTLCLITQPFTLYRLLIGHHPWTLGWFMCKFSAMFQGTNIFVSTISITAIALDRFKCIIYPKLRSHNNGRLTVRFLCLAWLIAILLASPLTYFSNLVELDVTRCTEQTNNIVIQKWKMVYSIAALIIQYVLPLFIVSTVNSRICLKIRQRWLRDKKRPCIYISHLERENPGIVCIQAEENPNGSFMLQVDVGQEITSVQRMDKGSALNIAQTSMKLSKSALNDVLSQRKLSTCKRHGPVYLLLGISVIFGLSWLPLNIVNVWMDAQDLAITQKIMQQTRRIGHRSDSSTQIENGAWTNNSFFPSKTFFFLDTLNRGTSGRWIVIIQTISLSMVLCSACANPILYGWLNTNFRKEFCRVLRLKTSIRSESITKHPVCAPDISTRVGDKLKNDSGVYQSSTPFHSVQRFEDANKSRFGSSELNAGAVNAISSKHLILYGETERDNKYDSAIKMEQFPTNTPEKLNSTSNICRENLVSTIVDPYKLETCDLNCSIPNKFDLNFEETDVITQTDFPTEKNSTMWSIQGTSV</sequence>
<feature type="domain" description="G-protein coupled receptors family 1 profile" evidence="11">
    <location>
        <begin position="84"/>
        <end position="457"/>
    </location>
</feature>
<dbReference type="InterPro" id="IPR017452">
    <property type="entry name" value="GPCR_Rhodpsn_7TM"/>
</dbReference>
<dbReference type="Proteomes" id="UP000822476">
    <property type="component" value="Unassembled WGS sequence"/>
</dbReference>
<comment type="similarity">
    <text evidence="2 9">Belongs to the G-protein coupled receptor 1 family.</text>
</comment>
<evidence type="ECO:0000313" key="12">
    <source>
        <dbReference type="EMBL" id="KAF7260475.1"/>
    </source>
</evidence>
<dbReference type="PRINTS" id="PR01012">
    <property type="entry name" value="NRPEPTIDEYR"/>
</dbReference>
<keyword evidence="4 10" id="KW-1133">Transmembrane helix</keyword>
<dbReference type="GO" id="GO:0004983">
    <property type="term" value="F:neuropeptide Y receptor activity"/>
    <property type="evidence" value="ECO:0007669"/>
    <property type="project" value="InterPro"/>
</dbReference>
<dbReference type="GO" id="GO:0016020">
    <property type="term" value="C:membrane"/>
    <property type="evidence" value="ECO:0007669"/>
    <property type="project" value="UniProtKB-SubCell"/>
</dbReference>
<reference evidence="12" key="1">
    <citation type="submission" date="2019-07" db="EMBL/GenBank/DDBJ databases">
        <title>Annotation for the trematode Paragonimus miyazaki's.</title>
        <authorList>
            <person name="Choi Y.-J."/>
        </authorList>
    </citation>
    <scope>NUCLEOTIDE SEQUENCE</scope>
    <source>
        <strain evidence="12">Japan</strain>
    </source>
</reference>
<feature type="transmembrane region" description="Helical" evidence="10">
    <location>
        <begin position="146"/>
        <end position="165"/>
    </location>
</feature>
<evidence type="ECO:0000256" key="5">
    <source>
        <dbReference type="ARBA" id="ARBA00023040"/>
    </source>
</evidence>
<evidence type="ECO:0000256" key="7">
    <source>
        <dbReference type="ARBA" id="ARBA00023170"/>
    </source>
</evidence>
<evidence type="ECO:0000256" key="8">
    <source>
        <dbReference type="ARBA" id="ARBA00023224"/>
    </source>
</evidence>
<dbReference type="EMBL" id="JTDE01000734">
    <property type="protein sequence ID" value="KAF7260475.1"/>
    <property type="molecule type" value="Genomic_DNA"/>
</dbReference>
<gene>
    <name evidence="12" type="ORF">EG68_02065</name>
</gene>
<dbReference type="InterPro" id="IPR000611">
    <property type="entry name" value="NPY_rcpt"/>
</dbReference>
<evidence type="ECO:0000256" key="3">
    <source>
        <dbReference type="ARBA" id="ARBA00022692"/>
    </source>
</evidence>
<evidence type="ECO:0000256" key="4">
    <source>
        <dbReference type="ARBA" id="ARBA00022989"/>
    </source>
</evidence>
<feature type="transmembrane region" description="Helical" evidence="10">
    <location>
        <begin position="350"/>
        <end position="369"/>
    </location>
</feature>
<keyword evidence="8 9" id="KW-0807">Transducer</keyword>
<dbReference type="PANTHER" id="PTHR24235:SF12">
    <property type="entry name" value="G-PROTEIN COUPLED RECEPTORS FAMILY 1 PROFILE DOMAIN-CONTAINING PROTEIN"/>
    <property type="match status" value="1"/>
</dbReference>
<keyword evidence="7 9" id="KW-0675">Receptor</keyword>
<comment type="caution">
    <text evidence="12">The sequence shown here is derived from an EMBL/GenBank/DDBJ whole genome shotgun (WGS) entry which is preliminary data.</text>
</comment>
<keyword evidence="5 9" id="KW-0297">G-protein coupled receptor</keyword>
<dbReference type="PROSITE" id="PS50262">
    <property type="entry name" value="G_PROTEIN_RECEP_F1_2"/>
    <property type="match status" value="1"/>
</dbReference>
<evidence type="ECO:0000313" key="13">
    <source>
        <dbReference type="Proteomes" id="UP000822476"/>
    </source>
</evidence>
<dbReference type="OrthoDB" id="9046662at2759"/>
<dbReference type="Pfam" id="PF00001">
    <property type="entry name" value="7tm_1"/>
    <property type="match status" value="1"/>
</dbReference>
<feature type="transmembrane region" description="Helical" evidence="10">
    <location>
        <begin position="186"/>
        <end position="206"/>
    </location>
</feature>
<dbReference type="PANTHER" id="PTHR24235">
    <property type="entry name" value="NEUROPEPTIDE Y RECEPTOR"/>
    <property type="match status" value="1"/>
</dbReference>
<dbReference type="PRINTS" id="PR00237">
    <property type="entry name" value="GPCRRHODOPSN"/>
</dbReference>
<keyword evidence="13" id="KW-1185">Reference proteome</keyword>
<dbReference type="PROSITE" id="PS00237">
    <property type="entry name" value="G_PROTEIN_RECEP_F1_1"/>
    <property type="match status" value="1"/>
</dbReference>
<dbReference type="Gene3D" id="1.20.1070.10">
    <property type="entry name" value="Rhodopsin 7-helix transmembrane proteins"/>
    <property type="match status" value="1"/>
</dbReference>
<dbReference type="AlphaFoldDB" id="A0A8S9YZA2"/>
<accession>A0A8S9YZA2</accession>
<feature type="transmembrane region" description="Helical" evidence="10">
    <location>
        <begin position="105"/>
        <end position="126"/>
    </location>
</feature>
<evidence type="ECO:0000256" key="1">
    <source>
        <dbReference type="ARBA" id="ARBA00004141"/>
    </source>
</evidence>
<comment type="subcellular location">
    <subcellularLocation>
        <location evidence="1">Membrane</location>
        <topology evidence="1">Multi-pass membrane protein</topology>
    </subcellularLocation>
</comment>
<keyword evidence="6 10" id="KW-0472">Membrane</keyword>
<evidence type="ECO:0000256" key="9">
    <source>
        <dbReference type="RuleBase" id="RU000688"/>
    </source>
</evidence>